<name>A0A9P4YE17_CRYP1</name>
<dbReference type="AlphaFoldDB" id="A0A9P4YE17"/>
<dbReference type="EMBL" id="MU032344">
    <property type="protein sequence ID" value="KAF3771164.1"/>
    <property type="molecule type" value="Genomic_DNA"/>
</dbReference>
<reference evidence="2" key="1">
    <citation type="journal article" date="2020" name="Phytopathology">
        <title>Genome sequence of the chestnut blight fungus Cryphonectria parasitica EP155: A fundamental resource for an archetypical invasive plant pathogen.</title>
        <authorList>
            <person name="Crouch J.A."/>
            <person name="Dawe A."/>
            <person name="Aerts A."/>
            <person name="Barry K."/>
            <person name="Churchill A.C.L."/>
            <person name="Grimwood J."/>
            <person name="Hillman B."/>
            <person name="Milgroom M.G."/>
            <person name="Pangilinan J."/>
            <person name="Smith M."/>
            <person name="Salamov A."/>
            <person name="Schmutz J."/>
            <person name="Yadav J."/>
            <person name="Grigoriev I.V."/>
            <person name="Nuss D."/>
        </authorList>
    </citation>
    <scope>NUCLEOTIDE SEQUENCE</scope>
    <source>
        <strain evidence="2">EP155</strain>
    </source>
</reference>
<keyword evidence="3" id="KW-1185">Reference proteome</keyword>
<feature type="chain" id="PRO_5040450149" evidence="1">
    <location>
        <begin position="20"/>
        <end position="155"/>
    </location>
</feature>
<dbReference type="GeneID" id="63837232"/>
<dbReference type="Proteomes" id="UP000803844">
    <property type="component" value="Unassembled WGS sequence"/>
</dbReference>
<proteinExistence type="predicted"/>
<gene>
    <name evidence="2" type="ORF">M406DRAFT_326562</name>
</gene>
<evidence type="ECO:0000256" key="1">
    <source>
        <dbReference type="SAM" id="SignalP"/>
    </source>
</evidence>
<feature type="signal peptide" evidence="1">
    <location>
        <begin position="1"/>
        <end position="19"/>
    </location>
</feature>
<accession>A0A9P4YE17</accession>
<keyword evidence="1" id="KW-0732">Signal</keyword>
<evidence type="ECO:0000313" key="2">
    <source>
        <dbReference type="EMBL" id="KAF3771164.1"/>
    </source>
</evidence>
<organism evidence="2 3">
    <name type="scientific">Cryphonectria parasitica (strain ATCC 38755 / EP155)</name>
    <dbReference type="NCBI Taxonomy" id="660469"/>
    <lineage>
        <taxon>Eukaryota</taxon>
        <taxon>Fungi</taxon>
        <taxon>Dikarya</taxon>
        <taxon>Ascomycota</taxon>
        <taxon>Pezizomycotina</taxon>
        <taxon>Sordariomycetes</taxon>
        <taxon>Sordariomycetidae</taxon>
        <taxon>Diaporthales</taxon>
        <taxon>Cryphonectriaceae</taxon>
        <taxon>Cryphonectria-Endothia species complex</taxon>
        <taxon>Cryphonectria</taxon>
    </lineage>
</organism>
<sequence>MSLMIRRATLAFFHAQVHTVWVGTENSSNQYKLVPTMASTISITQSTRVPEQESWLSTKGSAAPDYTPASKPEFSIPPISIQLVKLSRHTSVTMVKGISPPIRKHIFTAIKFCIPGCVGRNHEVHEIELLGDKRQNVKMALMLMQVPEEVIIIGN</sequence>
<protein>
    <submittedName>
        <fullName evidence="2">Uncharacterized protein</fullName>
    </submittedName>
</protein>
<dbReference type="RefSeq" id="XP_040782125.1">
    <property type="nucleotide sequence ID" value="XM_040920103.1"/>
</dbReference>
<evidence type="ECO:0000313" key="3">
    <source>
        <dbReference type="Proteomes" id="UP000803844"/>
    </source>
</evidence>
<comment type="caution">
    <text evidence="2">The sequence shown here is derived from an EMBL/GenBank/DDBJ whole genome shotgun (WGS) entry which is preliminary data.</text>
</comment>